<organism evidence="5 6">
    <name type="scientific">Nocardia cerradoensis</name>
    <dbReference type="NCBI Taxonomy" id="85688"/>
    <lineage>
        <taxon>Bacteria</taxon>
        <taxon>Bacillati</taxon>
        <taxon>Actinomycetota</taxon>
        <taxon>Actinomycetes</taxon>
        <taxon>Mycobacteriales</taxon>
        <taxon>Nocardiaceae</taxon>
        <taxon>Nocardia</taxon>
    </lineage>
</organism>
<gene>
    <name evidence="5" type="primary">cut2</name>
    <name evidence="5" type="ORF">B7C42_07222</name>
</gene>
<protein>
    <submittedName>
        <fullName evidence="5">Putative cutinase cut2</fullName>
        <ecNumber evidence="5">3.1.1.74</ecNumber>
    </submittedName>
</protein>
<dbReference type="GO" id="GO:0050525">
    <property type="term" value="F:cutinase activity"/>
    <property type="evidence" value="ECO:0007669"/>
    <property type="project" value="UniProtKB-EC"/>
</dbReference>
<dbReference type="SMART" id="SM01110">
    <property type="entry name" value="Cutinase"/>
    <property type="match status" value="1"/>
</dbReference>
<keyword evidence="2" id="KW-0719">Serine esterase</keyword>
<dbReference type="EMBL" id="NGAF01000028">
    <property type="protein sequence ID" value="OXR40664.1"/>
    <property type="molecule type" value="Genomic_DNA"/>
</dbReference>
<dbReference type="InterPro" id="IPR000675">
    <property type="entry name" value="Cutinase/axe"/>
</dbReference>
<dbReference type="PANTHER" id="PTHR33630">
    <property type="entry name" value="CUTINASE RV1984C-RELATED-RELATED"/>
    <property type="match status" value="1"/>
</dbReference>
<evidence type="ECO:0000313" key="6">
    <source>
        <dbReference type="Proteomes" id="UP000215506"/>
    </source>
</evidence>
<keyword evidence="4" id="KW-1015">Disulfide bond</keyword>
<comment type="similarity">
    <text evidence="1">Belongs to the cutinase family.</text>
</comment>
<sequence>MALFGRERPRHVRAMVVASAFASIAATVAVGGISAPTPAAAQTACTDVEVVVARGTSEPLGADPGLGAVVGNPVYHALAQRLSSSHSAYRVDYPAGLVEPWSVQQGNRDLVKHVTDAAKACPNQRFVLVGYSQGANVVDNSIGISSVGAKVGGPIVATLPASVAPKIAAILLFGNPIRGIGHSVTGPYAGRTYDTCTANDPVCDPKGTSWKVHRTSYTAEAGEAADFAAAHL</sequence>
<dbReference type="Gene3D" id="3.40.50.1820">
    <property type="entry name" value="alpha/beta hydrolase"/>
    <property type="match status" value="1"/>
</dbReference>
<keyword evidence="6" id="KW-1185">Reference proteome</keyword>
<dbReference type="PANTHER" id="PTHR33630:SF9">
    <property type="entry name" value="CUTINASE 4"/>
    <property type="match status" value="1"/>
</dbReference>
<dbReference type="Proteomes" id="UP000215506">
    <property type="component" value="Unassembled WGS sequence"/>
</dbReference>
<evidence type="ECO:0000256" key="1">
    <source>
        <dbReference type="ARBA" id="ARBA00007534"/>
    </source>
</evidence>
<proteinExistence type="inferred from homology"/>
<dbReference type="Pfam" id="PF01083">
    <property type="entry name" value="Cutinase"/>
    <property type="match status" value="1"/>
</dbReference>
<evidence type="ECO:0000256" key="2">
    <source>
        <dbReference type="ARBA" id="ARBA00022487"/>
    </source>
</evidence>
<accession>A0A231GVM3</accession>
<evidence type="ECO:0000256" key="3">
    <source>
        <dbReference type="ARBA" id="ARBA00022801"/>
    </source>
</evidence>
<dbReference type="AlphaFoldDB" id="A0A231GVM3"/>
<keyword evidence="3 5" id="KW-0378">Hydrolase</keyword>
<reference evidence="5 6" key="1">
    <citation type="submission" date="2017-07" db="EMBL/GenBank/DDBJ databases">
        <title>First draft Genome Sequence of Nocardia cerradoensis isolated from human infection.</title>
        <authorList>
            <person name="Carrasco G."/>
        </authorList>
    </citation>
    <scope>NUCLEOTIDE SEQUENCE [LARGE SCALE GENOMIC DNA]</scope>
    <source>
        <strain evidence="5 6">CNM20130759</strain>
    </source>
</reference>
<dbReference type="InterPro" id="IPR029058">
    <property type="entry name" value="AB_hydrolase_fold"/>
</dbReference>
<dbReference type="RefSeq" id="WP_223273890.1">
    <property type="nucleotide sequence ID" value="NZ_NGAF01000028.1"/>
</dbReference>
<evidence type="ECO:0000313" key="5">
    <source>
        <dbReference type="EMBL" id="OXR40664.1"/>
    </source>
</evidence>
<name>A0A231GVM3_9NOCA</name>
<dbReference type="EC" id="3.1.1.74" evidence="5"/>
<dbReference type="SUPFAM" id="SSF53474">
    <property type="entry name" value="alpha/beta-Hydrolases"/>
    <property type="match status" value="1"/>
</dbReference>
<evidence type="ECO:0000256" key="4">
    <source>
        <dbReference type="ARBA" id="ARBA00023157"/>
    </source>
</evidence>
<comment type="caution">
    <text evidence="5">The sequence shown here is derived from an EMBL/GenBank/DDBJ whole genome shotgun (WGS) entry which is preliminary data.</text>
</comment>